<evidence type="ECO:0000256" key="6">
    <source>
        <dbReference type="ARBA" id="ARBA00023139"/>
    </source>
</evidence>
<keyword evidence="14" id="KW-1185">Reference proteome</keyword>
<proteinExistence type="inferred from homology"/>
<dbReference type="PROSITE" id="PS50216">
    <property type="entry name" value="DHHC"/>
    <property type="match status" value="1"/>
</dbReference>
<dbReference type="EC" id="2.3.1.225" evidence="11"/>
<evidence type="ECO:0000313" key="14">
    <source>
        <dbReference type="Proteomes" id="UP000006853"/>
    </source>
</evidence>
<keyword evidence="7" id="KW-0449">Lipoprotein</keyword>
<keyword evidence="2 11" id="KW-0808">Transferase</keyword>
<keyword evidence="8 11" id="KW-0012">Acyltransferase</keyword>
<dbReference type="AlphaFoldDB" id="A0A1G4KPK2"/>
<evidence type="ECO:0000256" key="3">
    <source>
        <dbReference type="ARBA" id="ARBA00022692"/>
    </source>
</evidence>
<evidence type="ECO:0000256" key="11">
    <source>
        <dbReference type="RuleBase" id="RU079119"/>
    </source>
</evidence>
<dbReference type="Proteomes" id="UP000006853">
    <property type="component" value="Chromosome 1"/>
</dbReference>
<evidence type="ECO:0000256" key="1">
    <source>
        <dbReference type="ARBA" id="ARBA00004141"/>
    </source>
</evidence>
<comment type="similarity">
    <text evidence="9">Belongs to the DHHC palmitoyltransferase family. PFA5 subfamily.</text>
</comment>
<dbReference type="GO" id="GO:0019706">
    <property type="term" value="F:protein-cysteine S-palmitoyltransferase activity"/>
    <property type="evidence" value="ECO:0007669"/>
    <property type="project" value="UniProtKB-EC"/>
</dbReference>
<dbReference type="Pfam" id="PF01529">
    <property type="entry name" value="DHHC"/>
    <property type="match status" value="1"/>
</dbReference>
<dbReference type="GO" id="GO:0005783">
    <property type="term" value="C:endoplasmic reticulum"/>
    <property type="evidence" value="ECO:0007669"/>
    <property type="project" value="TreeGrafter"/>
</dbReference>
<feature type="domain" description="Palmitoyltransferase DHHC" evidence="12">
    <location>
        <begin position="103"/>
        <end position="227"/>
    </location>
</feature>
<evidence type="ECO:0000256" key="2">
    <source>
        <dbReference type="ARBA" id="ARBA00022679"/>
    </source>
</evidence>
<name>A0A1G4KPK2_KOMPC</name>
<comment type="catalytic activity">
    <reaction evidence="10 11">
        <text>L-cysteinyl-[protein] + hexadecanoyl-CoA = S-hexadecanoyl-L-cysteinyl-[protein] + CoA</text>
        <dbReference type="Rhea" id="RHEA:36683"/>
        <dbReference type="Rhea" id="RHEA-COMP:10131"/>
        <dbReference type="Rhea" id="RHEA-COMP:11032"/>
        <dbReference type="ChEBI" id="CHEBI:29950"/>
        <dbReference type="ChEBI" id="CHEBI:57287"/>
        <dbReference type="ChEBI" id="CHEBI:57379"/>
        <dbReference type="ChEBI" id="CHEBI:74151"/>
        <dbReference type="EC" id="2.3.1.225"/>
    </reaction>
</comment>
<keyword evidence="4 11" id="KW-1133">Transmembrane helix</keyword>
<dbReference type="GO" id="GO:0006612">
    <property type="term" value="P:protein targeting to membrane"/>
    <property type="evidence" value="ECO:0007669"/>
    <property type="project" value="TreeGrafter"/>
</dbReference>
<organism evidence="13 14">
    <name type="scientific">Komagataella phaffii (strain ATCC 76273 / CBS 7435 / CECT 11047 / NRRL Y-11430 / Wegner 21-1)</name>
    <name type="common">Yeast</name>
    <name type="synonym">Pichia pastoris</name>
    <dbReference type="NCBI Taxonomy" id="981350"/>
    <lineage>
        <taxon>Eukaryota</taxon>
        <taxon>Fungi</taxon>
        <taxon>Dikarya</taxon>
        <taxon>Ascomycota</taxon>
        <taxon>Saccharomycotina</taxon>
        <taxon>Pichiomycetes</taxon>
        <taxon>Pichiales</taxon>
        <taxon>Pichiaceae</taxon>
        <taxon>Komagataella</taxon>
    </lineage>
</organism>
<dbReference type="PANTHER" id="PTHR22883">
    <property type="entry name" value="ZINC FINGER DHHC DOMAIN CONTAINING PROTEIN"/>
    <property type="match status" value="1"/>
</dbReference>
<accession>A0A1G4KPK2</accession>
<evidence type="ECO:0000256" key="7">
    <source>
        <dbReference type="ARBA" id="ARBA00023288"/>
    </source>
</evidence>
<dbReference type="GO" id="GO:0016020">
    <property type="term" value="C:membrane"/>
    <property type="evidence" value="ECO:0007669"/>
    <property type="project" value="UniProtKB-SubCell"/>
</dbReference>
<evidence type="ECO:0000256" key="9">
    <source>
        <dbReference type="ARBA" id="ARBA00038298"/>
    </source>
</evidence>
<dbReference type="PANTHER" id="PTHR22883:SF23">
    <property type="entry name" value="PALMITOYLTRANSFERASE ZDHHC6"/>
    <property type="match status" value="1"/>
</dbReference>
<keyword evidence="3 11" id="KW-0812">Transmembrane</keyword>
<feature type="transmembrane region" description="Helical" evidence="11">
    <location>
        <begin position="149"/>
        <end position="171"/>
    </location>
</feature>
<gene>
    <name evidence="13" type="primary">PFA5</name>
    <name evidence="13" type="ordered locus">PP7435_Chr1-1472</name>
</gene>
<feature type="transmembrane region" description="Helical" evidence="11">
    <location>
        <begin position="7"/>
        <end position="26"/>
    </location>
</feature>
<dbReference type="InterPro" id="IPR001594">
    <property type="entry name" value="Palmitoyltrfase_DHHC"/>
</dbReference>
<feature type="transmembrane region" description="Helical" evidence="11">
    <location>
        <begin position="41"/>
        <end position="67"/>
    </location>
</feature>
<reference evidence="13 14" key="2">
    <citation type="journal article" date="2016" name="FEMS Yeast Res.">
        <title>Curation of the genome annotation of Pichia pastoris (Komagataella phaffii) CBS7435 from gene level to protein function.</title>
        <authorList>
            <person name="Valli M."/>
            <person name="Tatto N.E."/>
            <person name="Peymann A."/>
            <person name="Gruber C."/>
            <person name="Landes N."/>
            <person name="Ekker H."/>
            <person name="Thallinger G.G."/>
            <person name="Mattanovich D."/>
            <person name="Gasser B."/>
            <person name="Graf A.B."/>
        </authorList>
    </citation>
    <scope>GENOME REANNOTATION</scope>
    <source>
        <strain evidence="13 14">ATCC 76273 / CBS 7435 / CECT 11047 / NRRL Y-11430 / Wegner 21-1</strain>
    </source>
</reference>
<evidence type="ECO:0000256" key="8">
    <source>
        <dbReference type="ARBA" id="ARBA00023315"/>
    </source>
</evidence>
<protein>
    <recommendedName>
        <fullName evidence="11">Palmitoyltransferase</fullName>
        <ecNumber evidence="11">2.3.1.225</ecNumber>
    </recommendedName>
</protein>
<evidence type="ECO:0000256" key="5">
    <source>
        <dbReference type="ARBA" id="ARBA00023136"/>
    </source>
</evidence>
<evidence type="ECO:0000256" key="4">
    <source>
        <dbReference type="ARBA" id="ARBA00022989"/>
    </source>
</evidence>
<evidence type="ECO:0000259" key="12">
    <source>
        <dbReference type="Pfam" id="PF01529"/>
    </source>
</evidence>
<dbReference type="InterPro" id="IPR039859">
    <property type="entry name" value="PFA4/ZDH16/20/ERF2-like"/>
</dbReference>
<comment type="domain">
    <text evidence="11">The DHHC domain is required for palmitoyltransferase activity.</text>
</comment>
<keyword evidence="5 11" id="KW-0472">Membrane</keyword>
<keyword evidence="6" id="KW-0564">Palmitate</keyword>
<evidence type="ECO:0000256" key="10">
    <source>
        <dbReference type="ARBA" id="ARBA00048048"/>
    </source>
</evidence>
<sequence>MRPNLSWIIPILVLLGLGYLEYIYAYRFCYIGLIRSRSQTAVAIVFIVIFNILYCLILFTWFLLVCLGPGSLKAIPLYNLGEGSKEGFLRPPDFFICNGNGLPEYCSTCHTVKYDRSHHSSKMERCVPVFDHYCLWVGVVIGKNNYKNFMLFMTYLFIMFIYVLITFTIYAPSLRTYRTATGQTVLNPNFIVMYICTAFWIVMLLGLLISHLNLIASNRATIDDLKNRRPQRERLPNNDLWSALCNKQPTQAVIGGQVAGYVSVKHPTLRGARVVFPYYHSDKIYDHGWKENMKAIFGNKYYQWVLPQIHSYRPQDQDTSRIIESEDRLICCRFKEKLIKRIHNDEGDLFVIE</sequence>
<feature type="transmembrane region" description="Helical" evidence="11">
    <location>
        <begin position="191"/>
        <end position="209"/>
    </location>
</feature>
<reference evidence="13 14" key="1">
    <citation type="journal article" date="2011" name="J. Biotechnol.">
        <title>High-quality genome sequence of Pichia pastoris CBS7435.</title>
        <authorList>
            <person name="Kuberl A."/>
            <person name="Schneider J."/>
            <person name="Thallinger G.G."/>
            <person name="Anderl I."/>
            <person name="Wibberg D."/>
            <person name="Hajek T."/>
            <person name="Jaenicke S."/>
            <person name="Brinkrolf K."/>
            <person name="Goesmann A."/>
            <person name="Szczepanowski R."/>
            <person name="Puhler A."/>
            <person name="Schwab H."/>
            <person name="Glieder A."/>
            <person name="Pichler H."/>
        </authorList>
    </citation>
    <scope>NUCLEOTIDE SEQUENCE [LARGE SCALE GENOMIC DNA]</scope>
    <source>
        <strain evidence="14">ATCC 76273 / CBS 7435 / CECT 11047 / NRRL Y-11430 / Wegner 21-1</strain>
    </source>
</reference>
<dbReference type="GO" id="GO:0005794">
    <property type="term" value="C:Golgi apparatus"/>
    <property type="evidence" value="ECO:0007669"/>
    <property type="project" value="TreeGrafter"/>
</dbReference>
<comment type="subcellular location">
    <subcellularLocation>
        <location evidence="1">Membrane</location>
        <topology evidence="1">Multi-pass membrane protein</topology>
    </subcellularLocation>
</comment>
<dbReference type="EMBL" id="FR839628">
    <property type="protein sequence ID" value="SCV11939.1"/>
    <property type="molecule type" value="Genomic_DNA"/>
</dbReference>
<evidence type="ECO:0000313" key="13">
    <source>
        <dbReference type="EMBL" id="SCV11939.1"/>
    </source>
</evidence>